<sequence length="74" mass="8346">MQQKYVPQKNSRNGRLLREDLVEENPPPYSDLMMTSRGPELRPPPEASQPGHPTIQHRTAPIGQSLQQVAPLVH</sequence>
<organism evidence="2 3">
    <name type="scientific">Portunus trituberculatus</name>
    <name type="common">Swimming crab</name>
    <name type="synonym">Neptunus trituberculatus</name>
    <dbReference type="NCBI Taxonomy" id="210409"/>
    <lineage>
        <taxon>Eukaryota</taxon>
        <taxon>Metazoa</taxon>
        <taxon>Ecdysozoa</taxon>
        <taxon>Arthropoda</taxon>
        <taxon>Crustacea</taxon>
        <taxon>Multicrustacea</taxon>
        <taxon>Malacostraca</taxon>
        <taxon>Eumalacostraca</taxon>
        <taxon>Eucarida</taxon>
        <taxon>Decapoda</taxon>
        <taxon>Pleocyemata</taxon>
        <taxon>Brachyura</taxon>
        <taxon>Eubrachyura</taxon>
        <taxon>Portunoidea</taxon>
        <taxon>Portunidae</taxon>
        <taxon>Portuninae</taxon>
        <taxon>Portunus</taxon>
    </lineage>
</organism>
<reference evidence="2 3" key="1">
    <citation type="submission" date="2019-05" db="EMBL/GenBank/DDBJ databases">
        <title>Another draft genome of Portunus trituberculatus and its Hox gene families provides insights of decapod evolution.</title>
        <authorList>
            <person name="Jeong J.-H."/>
            <person name="Song I."/>
            <person name="Kim S."/>
            <person name="Choi T."/>
            <person name="Kim D."/>
            <person name="Ryu S."/>
            <person name="Kim W."/>
        </authorList>
    </citation>
    <scope>NUCLEOTIDE SEQUENCE [LARGE SCALE GENOMIC DNA]</scope>
    <source>
        <tissue evidence="2">Muscle</tissue>
    </source>
</reference>
<dbReference type="Proteomes" id="UP000324222">
    <property type="component" value="Unassembled WGS sequence"/>
</dbReference>
<proteinExistence type="predicted"/>
<evidence type="ECO:0000256" key="1">
    <source>
        <dbReference type="SAM" id="MobiDB-lite"/>
    </source>
</evidence>
<feature type="region of interest" description="Disordered" evidence="1">
    <location>
        <begin position="1"/>
        <end position="74"/>
    </location>
</feature>
<dbReference type="AlphaFoldDB" id="A0A5B7JWD2"/>
<evidence type="ECO:0000313" key="2">
    <source>
        <dbReference type="EMBL" id="MPD00363.1"/>
    </source>
</evidence>
<comment type="caution">
    <text evidence="2">The sequence shown here is derived from an EMBL/GenBank/DDBJ whole genome shotgun (WGS) entry which is preliminary data.</text>
</comment>
<accession>A0A5B7JWD2</accession>
<protein>
    <submittedName>
        <fullName evidence="2">Uncharacterized protein</fullName>
    </submittedName>
</protein>
<dbReference type="EMBL" id="VSRR010122573">
    <property type="protein sequence ID" value="MPD00363.1"/>
    <property type="molecule type" value="Genomic_DNA"/>
</dbReference>
<evidence type="ECO:0000313" key="3">
    <source>
        <dbReference type="Proteomes" id="UP000324222"/>
    </source>
</evidence>
<gene>
    <name evidence="2" type="ORF">E2C01_095829</name>
</gene>
<name>A0A5B7JWD2_PORTR</name>
<keyword evidence="3" id="KW-1185">Reference proteome</keyword>
<feature type="compositionally biased region" description="Polar residues" evidence="1">
    <location>
        <begin position="1"/>
        <end position="13"/>
    </location>
</feature>